<dbReference type="EMBL" id="QVLS01000001">
    <property type="protein sequence ID" value="RFP82863.1"/>
    <property type="molecule type" value="Genomic_DNA"/>
</dbReference>
<proteinExistence type="predicted"/>
<dbReference type="PANTHER" id="PTHR11707:SF28">
    <property type="entry name" value="60 KDA LYSOPHOSPHOLIPASE"/>
    <property type="match status" value="1"/>
</dbReference>
<dbReference type="Gene3D" id="3.40.50.40">
    <property type="match status" value="1"/>
</dbReference>
<comment type="caution">
    <text evidence="5">The sequence shown here is derived from an EMBL/GenBank/DDBJ whole genome shotgun (WGS) entry which is preliminary data.</text>
</comment>
<gene>
    <name evidence="5" type="ORF">DY262_01345</name>
</gene>
<dbReference type="InterPro" id="IPR036152">
    <property type="entry name" value="Asp/glu_Ase-like_sf"/>
</dbReference>
<feature type="binding site" evidence="2">
    <location>
        <position position="50"/>
    </location>
    <ligand>
        <name>substrate</name>
    </ligand>
</feature>
<sequence>MGGTIAGRAERAGDNVGYDAGAVPVEDLAAGLPALRGRDMAFEQVAQINSKDMRLADLQRLVGRAGRHLADPAVQGLVVTHGTDTIEETAYLLQTLLAPAKPLVLTCAMRPATAVSPDGPQNLSDAVAVATEPGARGVLVVCAGRVHGPLEVAKQHPYRTDPFDSGDAGVIALVEEGRVRRFRDWPAAARHAARLQAFLRATAMPRVAWLSSHADAAAWPVHALLAAPPAARVQGIVVSGTGNASLHAELEAALREAEAGGVRVVIANRNGAPPVPYPQQPFADIDGLSPPKARWALALELLDA</sequence>
<dbReference type="AlphaFoldDB" id="A0A372EQG2"/>
<dbReference type="InterPro" id="IPR006034">
    <property type="entry name" value="Asparaginase/glutaminase-like"/>
</dbReference>
<dbReference type="SUPFAM" id="SSF53774">
    <property type="entry name" value="Glutaminase/Asparaginase"/>
    <property type="match status" value="1"/>
</dbReference>
<evidence type="ECO:0000313" key="6">
    <source>
        <dbReference type="Proteomes" id="UP000261931"/>
    </source>
</evidence>
<name>A0A372EQG2_9BURK</name>
<dbReference type="InterPro" id="IPR027475">
    <property type="entry name" value="Asparaginase/glutaminase_AS2"/>
</dbReference>
<reference evidence="5 6" key="1">
    <citation type="submission" date="2018-08" db="EMBL/GenBank/DDBJ databases">
        <title>Hydrogenophaga sp. LA-38 isolated from sludge.</title>
        <authorList>
            <person name="Im W.-T."/>
        </authorList>
    </citation>
    <scope>NUCLEOTIDE SEQUENCE [LARGE SCALE GENOMIC DNA]</scope>
    <source>
        <strain evidence="5 6">LA-38</strain>
    </source>
</reference>
<dbReference type="GO" id="GO:0004067">
    <property type="term" value="F:asparaginase activity"/>
    <property type="evidence" value="ECO:0007669"/>
    <property type="project" value="UniProtKB-UniRule"/>
</dbReference>
<dbReference type="PANTHER" id="PTHR11707">
    <property type="entry name" value="L-ASPARAGINASE"/>
    <property type="match status" value="1"/>
</dbReference>
<dbReference type="PROSITE" id="PS00917">
    <property type="entry name" value="ASN_GLN_ASE_2"/>
    <property type="match status" value="1"/>
</dbReference>
<dbReference type="PROSITE" id="PS51732">
    <property type="entry name" value="ASN_GLN_ASE_3"/>
    <property type="match status" value="1"/>
</dbReference>
<accession>A0A372EQG2</accession>
<evidence type="ECO:0000256" key="1">
    <source>
        <dbReference type="PIRSR" id="PIRSR001220-1"/>
    </source>
</evidence>
<dbReference type="InterPro" id="IPR027473">
    <property type="entry name" value="L-asparaginase_C"/>
</dbReference>
<feature type="domain" description="L-asparaginase N-terminal" evidence="4">
    <location>
        <begin position="1"/>
        <end position="183"/>
    </location>
</feature>
<dbReference type="PIRSF" id="PIRSF500176">
    <property type="entry name" value="L_ASNase"/>
    <property type="match status" value="1"/>
</dbReference>
<dbReference type="Gene3D" id="3.40.50.1170">
    <property type="entry name" value="L-asparaginase, N-terminal domain"/>
    <property type="match status" value="1"/>
</dbReference>
<dbReference type="InterPro" id="IPR027474">
    <property type="entry name" value="L-asparaginase_N"/>
</dbReference>
<dbReference type="Pfam" id="PF00710">
    <property type="entry name" value="Asparaginase"/>
    <property type="match status" value="1"/>
</dbReference>
<evidence type="ECO:0000256" key="2">
    <source>
        <dbReference type="PIRSR" id="PIRSR001220-2"/>
    </source>
</evidence>
<dbReference type="PIRSF" id="PIRSF001220">
    <property type="entry name" value="L-ASNase_gatD"/>
    <property type="match status" value="1"/>
</dbReference>
<dbReference type="InterPro" id="IPR037152">
    <property type="entry name" value="L-asparaginase_N_sf"/>
</dbReference>
<dbReference type="Proteomes" id="UP000261931">
    <property type="component" value="Unassembled WGS sequence"/>
</dbReference>
<protein>
    <submittedName>
        <fullName evidence="5">Asparaginase</fullName>
    </submittedName>
</protein>
<feature type="binding site" evidence="2">
    <location>
        <begin position="83"/>
        <end position="84"/>
    </location>
    <ligand>
        <name>substrate</name>
    </ligand>
</feature>
<dbReference type="SMART" id="SM00870">
    <property type="entry name" value="Asparaginase"/>
    <property type="match status" value="1"/>
</dbReference>
<feature type="active site" evidence="3">
    <location>
        <position position="83"/>
    </location>
</feature>
<feature type="active site" description="O-isoaspartyl threonine intermediate" evidence="1">
    <location>
        <position position="4"/>
    </location>
</feature>
<evidence type="ECO:0000259" key="4">
    <source>
        <dbReference type="Pfam" id="PF00710"/>
    </source>
</evidence>
<organism evidence="5 6">
    <name type="scientific">Hydrogenophaga borbori</name>
    <dbReference type="NCBI Taxonomy" id="2294117"/>
    <lineage>
        <taxon>Bacteria</taxon>
        <taxon>Pseudomonadati</taxon>
        <taxon>Pseudomonadota</taxon>
        <taxon>Betaproteobacteria</taxon>
        <taxon>Burkholderiales</taxon>
        <taxon>Comamonadaceae</taxon>
        <taxon>Hydrogenophaga</taxon>
    </lineage>
</organism>
<keyword evidence="6" id="KW-1185">Reference proteome</keyword>
<evidence type="ECO:0000313" key="5">
    <source>
        <dbReference type="EMBL" id="RFP82863.1"/>
    </source>
</evidence>
<evidence type="ECO:0000256" key="3">
    <source>
        <dbReference type="PROSITE-ProRule" id="PRU10100"/>
    </source>
</evidence>